<dbReference type="OrthoDB" id="10052321at2759"/>
<dbReference type="GO" id="GO:0032543">
    <property type="term" value="P:mitochondrial translation"/>
    <property type="evidence" value="ECO:0007669"/>
    <property type="project" value="TreeGrafter"/>
</dbReference>
<dbReference type="EMBL" id="PNEN01001787">
    <property type="protein sequence ID" value="PPJ50342.1"/>
    <property type="molecule type" value="Genomic_DNA"/>
</dbReference>
<feature type="region of interest" description="Disordered" evidence="1">
    <location>
        <begin position="1"/>
        <end position="49"/>
    </location>
</feature>
<gene>
    <name evidence="2" type="ORF">CBER1_05910</name>
</gene>
<dbReference type="PANTHER" id="PTHR28158:SF1">
    <property type="entry name" value="SMALL RIBOSOMAL SUBUNIT PROTEIN MS45"/>
    <property type="match status" value="1"/>
</dbReference>
<feature type="compositionally biased region" description="Basic and acidic residues" evidence="1">
    <location>
        <begin position="140"/>
        <end position="165"/>
    </location>
</feature>
<evidence type="ECO:0008006" key="4">
    <source>
        <dbReference type="Google" id="ProtNLM"/>
    </source>
</evidence>
<name>A0A2S6BS92_9PEZI</name>
<feature type="compositionally biased region" description="Basic and acidic residues" evidence="1">
    <location>
        <begin position="380"/>
        <end position="403"/>
    </location>
</feature>
<feature type="region of interest" description="Disordered" evidence="1">
    <location>
        <begin position="380"/>
        <end position="413"/>
    </location>
</feature>
<comment type="caution">
    <text evidence="2">The sequence shown here is derived from an EMBL/GenBank/DDBJ whole genome shotgun (WGS) entry which is preliminary data.</text>
</comment>
<feature type="compositionally biased region" description="Basic and acidic residues" evidence="1">
    <location>
        <begin position="121"/>
        <end position="130"/>
    </location>
</feature>
<sequence length="413" mass="47218">MPPRIQPHRLTTQSTCQCFRTRPSSRPEGTSVAVPSQQKRDFHPQSKATKLRRNMWEWLNGPGKAFRDPLPGSTNYMSAYDKYGNLLRSRRGRDNAQRGGPPPPALEAEIDVPPVEEEEEIQRKERQKGMDEDEITANKAKRDAQRAAKAEIESRSGLPRERPSDMRPFPLNQNFRSQSVLSEELREEIYRQVVAAGVDISTVSAAFGIDLRRVGAVVRLKSVEKRWQAENKPLAKAYNDAVLAMLPQTPYKPNDPRQQIYEHETVNDLPVHPATRQQLFVPVSESRQFTREDAAKAFHDKLLPADKRIPHPELVTLEKEHLAGVSRSERWANQQQRDEAARVAKEKAEAKKAAWEERTQRIVSTRRWDFKFQDISAEKVGKNGRSREGVGARYGMPHEDRKRGMVKIPTSVE</sequence>
<dbReference type="AlphaFoldDB" id="A0A2S6BS92"/>
<reference evidence="3" key="1">
    <citation type="journal article" date="2017" name="bioRxiv">
        <title>Conservation of a gene cluster reveals novel cercosporin biosynthetic mechanisms and extends production to the genus Colletotrichum.</title>
        <authorList>
            <person name="de Jonge R."/>
            <person name="Ebert M.K."/>
            <person name="Huitt-Roehl C.R."/>
            <person name="Pal P."/>
            <person name="Suttle J.C."/>
            <person name="Spanner R.E."/>
            <person name="Neubauer J.D."/>
            <person name="Jurick W.M.II."/>
            <person name="Stott K.A."/>
            <person name="Secor G.A."/>
            <person name="Thomma B.P.H.J."/>
            <person name="Van de Peer Y."/>
            <person name="Townsend C.A."/>
            <person name="Bolton M.D."/>
        </authorList>
    </citation>
    <scope>NUCLEOTIDE SEQUENCE [LARGE SCALE GENOMIC DNA]</scope>
    <source>
        <strain evidence="3">CBS538.71</strain>
    </source>
</reference>
<dbReference type="Pfam" id="PF12298">
    <property type="entry name" value="Bot1p"/>
    <property type="match status" value="1"/>
</dbReference>
<protein>
    <recommendedName>
        <fullName evidence="4">Eukaryotic mitochondrial regulator protein-domain-containing protein</fullName>
    </recommendedName>
</protein>
<proteinExistence type="predicted"/>
<evidence type="ECO:0000256" key="1">
    <source>
        <dbReference type="SAM" id="MobiDB-lite"/>
    </source>
</evidence>
<dbReference type="InterPro" id="IPR021036">
    <property type="entry name" value="Ribosomal_mS45"/>
</dbReference>
<dbReference type="GO" id="GO:0003735">
    <property type="term" value="F:structural constituent of ribosome"/>
    <property type="evidence" value="ECO:0007669"/>
    <property type="project" value="TreeGrafter"/>
</dbReference>
<evidence type="ECO:0000313" key="2">
    <source>
        <dbReference type="EMBL" id="PPJ50342.1"/>
    </source>
</evidence>
<feature type="region of interest" description="Disordered" evidence="1">
    <location>
        <begin position="91"/>
        <end position="171"/>
    </location>
</feature>
<dbReference type="Proteomes" id="UP000237631">
    <property type="component" value="Unassembled WGS sequence"/>
</dbReference>
<feature type="compositionally biased region" description="Polar residues" evidence="1">
    <location>
        <begin position="9"/>
        <end position="37"/>
    </location>
</feature>
<dbReference type="GO" id="GO:0005763">
    <property type="term" value="C:mitochondrial small ribosomal subunit"/>
    <property type="evidence" value="ECO:0007669"/>
    <property type="project" value="TreeGrafter"/>
</dbReference>
<evidence type="ECO:0000313" key="3">
    <source>
        <dbReference type="Proteomes" id="UP000237631"/>
    </source>
</evidence>
<keyword evidence="3" id="KW-1185">Reference proteome</keyword>
<organism evidence="2 3">
    <name type="scientific">Cercospora berteroae</name>
    <dbReference type="NCBI Taxonomy" id="357750"/>
    <lineage>
        <taxon>Eukaryota</taxon>
        <taxon>Fungi</taxon>
        <taxon>Dikarya</taxon>
        <taxon>Ascomycota</taxon>
        <taxon>Pezizomycotina</taxon>
        <taxon>Dothideomycetes</taxon>
        <taxon>Dothideomycetidae</taxon>
        <taxon>Mycosphaerellales</taxon>
        <taxon>Mycosphaerellaceae</taxon>
        <taxon>Cercospora</taxon>
    </lineage>
</organism>
<dbReference type="STRING" id="357750.A0A2S6BS92"/>
<accession>A0A2S6BS92</accession>
<feature type="compositionally biased region" description="Acidic residues" evidence="1">
    <location>
        <begin position="108"/>
        <end position="120"/>
    </location>
</feature>
<dbReference type="PANTHER" id="PTHR28158">
    <property type="entry name" value="37S RIBOSOMAL PROTEIN S35, MITOCHONDRIAL"/>
    <property type="match status" value="1"/>
</dbReference>